<dbReference type="SMART" id="SM00028">
    <property type="entry name" value="TPR"/>
    <property type="match status" value="5"/>
</dbReference>
<dbReference type="Pfam" id="PF00211">
    <property type="entry name" value="Guanylate_cyc"/>
    <property type="match status" value="1"/>
</dbReference>
<name>A0A329KX12_9MYCO</name>
<reference evidence="4 5" key="1">
    <citation type="submission" date="2018-06" db="EMBL/GenBank/DDBJ databases">
        <title>NTM in soil in Japan.</title>
        <authorList>
            <person name="Ohya K."/>
        </authorList>
    </citation>
    <scope>NUCLEOTIDE SEQUENCE [LARGE SCALE GENOMIC DNA]</scope>
    <source>
        <strain evidence="4 5">GF76</strain>
    </source>
</reference>
<dbReference type="InterPro" id="IPR011990">
    <property type="entry name" value="TPR-like_helical_dom_sf"/>
</dbReference>
<dbReference type="SUPFAM" id="SSF55073">
    <property type="entry name" value="Nucleotide cyclase"/>
    <property type="match status" value="1"/>
</dbReference>
<evidence type="ECO:0000313" key="5">
    <source>
        <dbReference type="Proteomes" id="UP000250347"/>
    </source>
</evidence>
<organism evidence="4 5">
    <name type="scientific">Mycobacterium colombiense</name>
    <dbReference type="NCBI Taxonomy" id="339268"/>
    <lineage>
        <taxon>Bacteria</taxon>
        <taxon>Bacillati</taxon>
        <taxon>Actinomycetota</taxon>
        <taxon>Actinomycetes</taxon>
        <taxon>Mycobacteriales</taxon>
        <taxon>Mycobacteriaceae</taxon>
        <taxon>Mycobacterium</taxon>
        <taxon>Mycobacterium avium complex (MAC)</taxon>
    </lineage>
</organism>
<dbReference type="InterPro" id="IPR019734">
    <property type="entry name" value="TPR_rpt"/>
</dbReference>
<evidence type="ECO:0000256" key="2">
    <source>
        <dbReference type="ARBA" id="ARBA00022840"/>
    </source>
</evidence>
<sequence length="1072" mass="117150">MPAESVSTHSELDASIDELVDRAVSAINRGDPTTATALAGQVLAIDQANADAEDLLSAAPGVGGEIRRLTILFADVVDSTVLSTRVEPEIYRLVVGGYRDIVSRTVDGYEGHIGSTKGDGLLAVFGHPTAHENDVKRAVHAGLDIARGVARLSEQTHRRFGFDIAVRVGVHRGLVYLDTAQDDVYGLAANLAARLSGLAAPNSVVVSDPVAALVRNDFELEEQPAAPVKGVAGLIAHHRVDSERADRPARVHGPLVGRHRELTQLHTHWRRAQAGALKTPGLFFCGEPGVGKSRLVAEATDLVRQSGAEVLELAGSPFHPHVGLHPVRVLLERRCGITREIDPTERLRLLRAEIVARELDPNTALPALAPVLGIGPEHGYEPLEAEGRRLEQSIAATVRDYLTACLSDAPALLVAEDLQWFDPPTLDVVGAMLNAGSGQLLVVLTSRDEKSLPNDWRLEQFDLSPLTDEEADVLIGALDPTASAEERAEVRRRCDGVPFYIEQVLAGLHMAPSDGTQVPDALYEPLFAQLRAGNNVVPVVEAAAVIGRNIDRSLLIAVVDLDEQEVDEVIDRLMDAGVFERTGNAGCRFRHELLREVADELAPPSVRRTLHAKVADALINTMTGDPDWPLVASHYERGARHADAASAYQRATAAARRRGALAEARTYLTHALTQVEQCPPGPDRDHREIAPRLERGYLTATAEGAQSPVAAADFERCLQLAGTNLRDDELFATLPAVGAYYLWRSDLRRADSLLRAAQAATADGREWFRPALAGSAGIVAWLRGEFDSARAYFEQATGLVEEYEQRIQAIWFVPHDPVALAHEHLAWHLLVQGDLTGAEVQLKRAVDRASQLGYPQRPYNHLYAIDMDIWVCAETAQYDRARELVHEIADTADRYGLDYLYWQLLGETEKAMVDGRAAIAARNRDPASLGPHIEAMTQVIEVWQALGASTYRPFYWCILGRLLIAGEQVDQARARLDTALQFAADTGVRFYDAELLRARAQTHAGSNARADDLAAAREVARRQGARLFEIRASLDDFELRGEPARRQLIDAIGKIPKDSRLPELARARAVLR</sequence>
<dbReference type="GO" id="GO:0009190">
    <property type="term" value="P:cyclic nucleotide biosynthetic process"/>
    <property type="evidence" value="ECO:0007669"/>
    <property type="project" value="InterPro"/>
</dbReference>
<dbReference type="Proteomes" id="UP000250347">
    <property type="component" value="Unassembled WGS sequence"/>
</dbReference>
<dbReference type="GO" id="GO:0004016">
    <property type="term" value="F:adenylate cyclase activity"/>
    <property type="evidence" value="ECO:0007669"/>
    <property type="project" value="UniProtKB-ARBA"/>
</dbReference>
<proteinExistence type="predicted"/>
<keyword evidence="2" id="KW-0067">ATP-binding</keyword>
<dbReference type="PROSITE" id="PS50125">
    <property type="entry name" value="GUANYLATE_CYCLASE_2"/>
    <property type="match status" value="1"/>
</dbReference>
<dbReference type="InterPro" id="IPR029787">
    <property type="entry name" value="Nucleotide_cyclase"/>
</dbReference>
<dbReference type="Gene3D" id="3.30.70.1230">
    <property type="entry name" value="Nucleotide cyclase"/>
    <property type="match status" value="1"/>
</dbReference>
<dbReference type="GO" id="GO:0035556">
    <property type="term" value="P:intracellular signal transduction"/>
    <property type="evidence" value="ECO:0007669"/>
    <property type="project" value="InterPro"/>
</dbReference>
<dbReference type="Gene3D" id="1.25.40.10">
    <property type="entry name" value="Tetratricopeptide repeat domain"/>
    <property type="match status" value="1"/>
</dbReference>
<dbReference type="AlphaFoldDB" id="A0A329KX12"/>
<dbReference type="PANTHER" id="PTHR16305:SF28">
    <property type="entry name" value="GUANYLATE CYCLASE DOMAIN-CONTAINING PROTEIN"/>
    <property type="match status" value="1"/>
</dbReference>
<accession>A0A329KX12</accession>
<dbReference type="GO" id="GO:0005737">
    <property type="term" value="C:cytoplasm"/>
    <property type="evidence" value="ECO:0007669"/>
    <property type="project" value="TreeGrafter"/>
</dbReference>
<evidence type="ECO:0000256" key="1">
    <source>
        <dbReference type="ARBA" id="ARBA00022741"/>
    </source>
</evidence>
<dbReference type="SUPFAM" id="SSF52540">
    <property type="entry name" value="P-loop containing nucleoside triphosphate hydrolases"/>
    <property type="match status" value="1"/>
</dbReference>
<keyword evidence="1" id="KW-0547">Nucleotide-binding</keyword>
<dbReference type="InterPro" id="IPR001054">
    <property type="entry name" value="A/G_cyclase"/>
</dbReference>
<dbReference type="CDD" id="cd07302">
    <property type="entry name" value="CHD"/>
    <property type="match status" value="1"/>
</dbReference>
<dbReference type="Pfam" id="PF13191">
    <property type="entry name" value="AAA_16"/>
    <property type="match status" value="1"/>
</dbReference>
<gene>
    <name evidence="4" type="ORF">DQP58_05330</name>
</gene>
<dbReference type="InterPro" id="IPR027417">
    <property type="entry name" value="P-loop_NTPase"/>
</dbReference>
<dbReference type="SMART" id="SM00044">
    <property type="entry name" value="CYCc"/>
    <property type="match status" value="1"/>
</dbReference>
<feature type="domain" description="Guanylate cyclase" evidence="3">
    <location>
        <begin position="70"/>
        <end position="196"/>
    </location>
</feature>
<evidence type="ECO:0000259" key="3">
    <source>
        <dbReference type="PROSITE" id="PS50125"/>
    </source>
</evidence>
<dbReference type="EMBL" id="QMEU01000008">
    <property type="protein sequence ID" value="RAU98561.1"/>
    <property type="molecule type" value="Genomic_DNA"/>
</dbReference>
<comment type="caution">
    <text evidence="4">The sequence shown here is derived from an EMBL/GenBank/DDBJ whole genome shotgun (WGS) entry which is preliminary data.</text>
</comment>
<dbReference type="SUPFAM" id="SSF48452">
    <property type="entry name" value="TPR-like"/>
    <property type="match status" value="1"/>
</dbReference>
<dbReference type="PANTHER" id="PTHR16305">
    <property type="entry name" value="TESTICULAR SOLUBLE ADENYLYL CYCLASE"/>
    <property type="match status" value="1"/>
</dbReference>
<dbReference type="GO" id="GO:0005524">
    <property type="term" value="F:ATP binding"/>
    <property type="evidence" value="ECO:0007669"/>
    <property type="project" value="UniProtKB-KW"/>
</dbReference>
<protein>
    <submittedName>
        <fullName evidence="4">Cyclase</fullName>
    </submittedName>
</protein>
<evidence type="ECO:0000313" key="4">
    <source>
        <dbReference type="EMBL" id="RAU98561.1"/>
    </source>
</evidence>
<dbReference type="InterPro" id="IPR041664">
    <property type="entry name" value="AAA_16"/>
</dbReference>